<dbReference type="OrthoDB" id="6205099at2759"/>
<sequence length="290" mass="33554">MARVVFYLCLVSFCLLIRDSNCLPSQRQRRGLLENVIEGNKFSHGKFQQKRQDPPPPPPPEDQGIWNIIGKSRRDFIEEHRQSLTASVRTAISNEMNQGISALKAGMEYMSRALSCMVLSQGGPVKKRTAGDTLTDIERNITDGEQQEEKDLKGLLESLDVDMNVLKQKAEEIPLPRFLEDCMESPLIMRIDNDEFDKTQELATCSWLLMNKVEDAMEEHDEDTVESFVDKFEAFLKGMFRFFQLYDPWATEVNGENQQSAPEERMLKTEELRELKRMLENTINRMTNRH</sequence>
<evidence type="ECO:0000313" key="4">
    <source>
        <dbReference type="RefSeq" id="XP_022318371.1"/>
    </source>
</evidence>
<protein>
    <submittedName>
        <fullName evidence="4">Uncharacterized protein LOC111121394</fullName>
    </submittedName>
</protein>
<accession>A0A8B8CV87</accession>
<proteinExistence type="predicted"/>
<keyword evidence="2" id="KW-0732">Signal</keyword>
<name>A0A8B8CV87_CRAVI</name>
<organism evidence="3 4">
    <name type="scientific">Crassostrea virginica</name>
    <name type="common">Eastern oyster</name>
    <dbReference type="NCBI Taxonomy" id="6565"/>
    <lineage>
        <taxon>Eukaryota</taxon>
        <taxon>Metazoa</taxon>
        <taxon>Spiralia</taxon>
        <taxon>Lophotrochozoa</taxon>
        <taxon>Mollusca</taxon>
        <taxon>Bivalvia</taxon>
        <taxon>Autobranchia</taxon>
        <taxon>Pteriomorphia</taxon>
        <taxon>Ostreida</taxon>
        <taxon>Ostreoidea</taxon>
        <taxon>Ostreidae</taxon>
        <taxon>Crassostrea</taxon>
    </lineage>
</organism>
<reference evidence="4" key="1">
    <citation type="submission" date="2025-08" db="UniProtKB">
        <authorList>
            <consortium name="RefSeq"/>
        </authorList>
    </citation>
    <scope>IDENTIFICATION</scope>
    <source>
        <tissue evidence="4">Whole sample</tissue>
    </source>
</reference>
<dbReference type="GeneID" id="111121394"/>
<dbReference type="Proteomes" id="UP000694844">
    <property type="component" value="Chromosome 2"/>
</dbReference>
<dbReference type="KEGG" id="cvn:111121394"/>
<dbReference type="AlphaFoldDB" id="A0A8B8CV87"/>
<feature type="signal peptide" evidence="2">
    <location>
        <begin position="1"/>
        <end position="22"/>
    </location>
</feature>
<dbReference type="RefSeq" id="XP_022318371.1">
    <property type="nucleotide sequence ID" value="XM_022462663.1"/>
</dbReference>
<keyword evidence="3" id="KW-1185">Reference proteome</keyword>
<evidence type="ECO:0000313" key="3">
    <source>
        <dbReference type="Proteomes" id="UP000694844"/>
    </source>
</evidence>
<evidence type="ECO:0000256" key="1">
    <source>
        <dbReference type="SAM" id="MobiDB-lite"/>
    </source>
</evidence>
<feature type="chain" id="PRO_5034796568" evidence="2">
    <location>
        <begin position="23"/>
        <end position="290"/>
    </location>
</feature>
<evidence type="ECO:0000256" key="2">
    <source>
        <dbReference type="SAM" id="SignalP"/>
    </source>
</evidence>
<gene>
    <name evidence="4" type="primary">LOC111121394</name>
</gene>
<feature type="region of interest" description="Disordered" evidence="1">
    <location>
        <begin position="43"/>
        <end position="62"/>
    </location>
</feature>